<gene>
    <name evidence="1" type="ORF">WN944_012739</name>
</gene>
<accession>A0AAP0QJ27</accession>
<name>A0AAP0QJ27_9ROSI</name>
<dbReference type="Proteomes" id="UP001428341">
    <property type="component" value="Unassembled WGS sequence"/>
</dbReference>
<protein>
    <submittedName>
        <fullName evidence="1">Uncharacterized protein</fullName>
    </submittedName>
</protein>
<dbReference type="EMBL" id="JBCGBO010000005">
    <property type="protein sequence ID" value="KAK9197556.1"/>
    <property type="molecule type" value="Genomic_DNA"/>
</dbReference>
<evidence type="ECO:0000313" key="1">
    <source>
        <dbReference type="EMBL" id="KAK9197556.1"/>
    </source>
</evidence>
<reference evidence="1 2" key="1">
    <citation type="submission" date="2024-05" db="EMBL/GenBank/DDBJ databases">
        <title>Haplotype-resolved chromosome-level genome assembly of Huyou (Citrus changshanensis).</title>
        <authorList>
            <person name="Miao C."/>
            <person name="Chen W."/>
            <person name="Wu Y."/>
            <person name="Wang L."/>
            <person name="Zhao S."/>
            <person name="Grierson D."/>
            <person name="Xu C."/>
            <person name="Chen K."/>
        </authorList>
    </citation>
    <scope>NUCLEOTIDE SEQUENCE [LARGE SCALE GENOMIC DNA]</scope>
    <source>
        <strain evidence="1">01-14</strain>
        <tissue evidence="1">Leaf</tissue>
    </source>
</reference>
<dbReference type="AlphaFoldDB" id="A0AAP0QJ27"/>
<keyword evidence="2" id="KW-1185">Reference proteome</keyword>
<sequence>MKLMTVVHGWKRQKSSPATFSKKALVSSPLRRNEGIKIGDDVTRH</sequence>
<comment type="caution">
    <text evidence="1">The sequence shown here is derived from an EMBL/GenBank/DDBJ whole genome shotgun (WGS) entry which is preliminary data.</text>
</comment>
<evidence type="ECO:0000313" key="2">
    <source>
        <dbReference type="Proteomes" id="UP001428341"/>
    </source>
</evidence>
<proteinExistence type="predicted"/>
<organism evidence="1 2">
    <name type="scientific">Citrus x changshan-huyou</name>
    <dbReference type="NCBI Taxonomy" id="2935761"/>
    <lineage>
        <taxon>Eukaryota</taxon>
        <taxon>Viridiplantae</taxon>
        <taxon>Streptophyta</taxon>
        <taxon>Embryophyta</taxon>
        <taxon>Tracheophyta</taxon>
        <taxon>Spermatophyta</taxon>
        <taxon>Magnoliopsida</taxon>
        <taxon>eudicotyledons</taxon>
        <taxon>Gunneridae</taxon>
        <taxon>Pentapetalae</taxon>
        <taxon>rosids</taxon>
        <taxon>malvids</taxon>
        <taxon>Sapindales</taxon>
        <taxon>Rutaceae</taxon>
        <taxon>Aurantioideae</taxon>
        <taxon>Citrus</taxon>
    </lineage>
</organism>